<gene>
    <name evidence="6" type="ORF">RDWZM_001795</name>
</gene>
<evidence type="ECO:0000256" key="2">
    <source>
        <dbReference type="ARBA" id="ARBA00024195"/>
    </source>
</evidence>
<dbReference type="CDD" id="cd00190">
    <property type="entry name" value="Tryp_SPc"/>
    <property type="match status" value="1"/>
</dbReference>
<proteinExistence type="inferred from homology"/>
<keyword evidence="4" id="KW-0732">Signal</keyword>
<evidence type="ECO:0000313" key="7">
    <source>
        <dbReference type="Proteomes" id="UP001142055"/>
    </source>
</evidence>
<dbReference type="InterPro" id="IPR033116">
    <property type="entry name" value="TRYPSIN_SER"/>
</dbReference>
<reference evidence="6" key="1">
    <citation type="submission" date="2022-12" db="EMBL/GenBank/DDBJ databases">
        <title>Genome assemblies of Blomia tropicalis.</title>
        <authorList>
            <person name="Cui Y."/>
        </authorList>
    </citation>
    <scope>NUCLEOTIDE SEQUENCE</scope>
    <source>
        <tissue evidence="6">Adult mites</tissue>
    </source>
</reference>
<dbReference type="PROSITE" id="PS00135">
    <property type="entry name" value="TRYPSIN_SER"/>
    <property type="match status" value="1"/>
</dbReference>
<feature type="signal peptide" evidence="4">
    <location>
        <begin position="1"/>
        <end position="22"/>
    </location>
</feature>
<evidence type="ECO:0000256" key="4">
    <source>
        <dbReference type="SAM" id="SignalP"/>
    </source>
</evidence>
<evidence type="ECO:0000256" key="3">
    <source>
        <dbReference type="RuleBase" id="RU363034"/>
    </source>
</evidence>
<dbReference type="PROSITE" id="PS50240">
    <property type="entry name" value="TRYPSIN_DOM"/>
    <property type="match status" value="1"/>
</dbReference>
<keyword evidence="3" id="KW-0378">Hydrolase</keyword>
<feature type="chain" id="PRO_5040270628" description="Peptidase S1 domain-containing protein" evidence="4">
    <location>
        <begin position="23"/>
        <end position="294"/>
    </location>
</feature>
<dbReference type="SMART" id="SM00020">
    <property type="entry name" value="Tryp_SPc"/>
    <property type="match status" value="1"/>
</dbReference>
<name>A0A9Q0MGQ5_BLOTA</name>
<dbReference type="Pfam" id="PF00089">
    <property type="entry name" value="Trypsin"/>
    <property type="match status" value="1"/>
</dbReference>
<evidence type="ECO:0000259" key="5">
    <source>
        <dbReference type="PROSITE" id="PS50240"/>
    </source>
</evidence>
<dbReference type="Gene3D" id="2.40.10.10">
    <property type="entry name" value="Trypsin-like serine proteases"/>
    <property type="match status" value="1"/>
</dbReference>
<evidence type="ECO:0000256" key="1">
    <source>
        <dbReference type="ARBA" id="ARBA00023157"/>
    </source>
</evidence>
<dbReference type="GO" id="GO:0004252">
    <property type="term" value="F:serine-type endopeptidase activity"/>
    <property type="evidence" value="ECO:0007669"/>
    <property type="project" value="InterPro"/>
</dbReference>
<keyword evidence="7" id="KW-1185">Reference proteome</keyword>
<keyword evidence="3" id="KW-0720">Serine protease</keyword>
<feature type="domain" description="Peptidase S1" evidence="5">
    <location>
        <begin position="56"/>
        <end position="293"/>
    </location>
</feature>
<keyword evidence="1" id="KW-1015">Disulfide bond</keyword>
<accession>A0A9Q0MGQ5</accession>
<dbReference type="InterPro" id="IPR009003">
    <property type="entry name" value="Peptidase_S1_PA"/>
</dbReference>
<protein>
    <recommendedName>
        <fullName evidence="5">Peptidase S1 domain-containing protein</fullName>
    </recommendedName>
</protein>
<comment type="similarity">
    <text evidence="2">Belongs to the peptidase S1 family. CLIP subfamily.</text>
</comment>
<dbReference type="InterPro" id="IPR043504">
    <property type="entry name" value="Peptidase_S1_PA_chymotrypsin"/>
</dbReference>
<dbReference type="AlphaFoldDB" id="A0A9Q0MGQ5"/>
<dbReference type="FunFam" id="2.40.10.10:FF:000002">
    <property type="entry name" value="Transmembrane protease serine"/>
    <property type="match status" value="1"/>
</dbReference>
<comment type="caution">
    <text evidence="6">The sequence shown here is derived from an EMBL/GenBank/DDBJ whole genome shotgun (WGS) entry which is preliminary data.</text>
</comment>
<dbReference type="GO" id="GO:0006508">
    <property type="term" value="P:proteolysis"/>
    <property type="evidence" value="ECO:0007669"/>
    <property type="project" value="UniProtKB-KW"/>
</dbReference>
<organism evidence="6 7">
    <name type="scientific">Blomia tropicalis</name>
    <name type="common">Mite</name>
    <dbReference type="NCBI Taxonomy" id="40697"/>
    <lineage>
        <taxon>Eukaryota</taxon>
        <taxon>Metazoa</taxon>
        <taxon>Ecdysozoa</taxon>
        <taxon>Arthropoda</taxon>
        <taxon>Chelicerata</taxon>
        <taxon>Arachnida</taxon>
        <taxon>Acari</taxon>
        <taxon>Acariformes</taxon>
        <taxon>Sarcoptiformes</taxon>
        <taxon>Astigmata</taxon>
        <taxon>Glycyphagoidea</taxon>
        <taxon>Echimyopodidae</taxon>
        <taxon>Blomia</taxon>
    </lineage>
</organism>
<dbReference type="FunFam" id="2.40.10.10:FF:000068">
    <property type="entry name" value="transmembrane protease serine 2"/>
    <property type="match status" value="1"/>
</dbReference>
<keyword evidence="3" id="KW-0645">Protease</keyword>
<dbReference type="PRINTS" id="PR00722">
    <property type="entry name" value="CHYMOTRYPSIN"/>
</dbReference>
<sequence length="294" mass="33457">MSKQLFSTIVLFSILCFHDIHGFWWSNDGTTKRSTINWRRRWSSHRPVNESDLLGIIGGELSEQGEWPFMASIQYNGHIHFCGGTVWNQQQILTAAHCAFYENQTLIPLDKIQVYLGHIDLMTIIPDYVFKISSFKTHEKYNAVTHENDIGVITLKGKIDFANRHKGVKCTCMPKRGRVIPKYCFVIGWGKTKYGMSYQLREVRVPLRIKDYCIKHYPFFDQNKMACAGYDEGKKDGCQGDSGGPLMCAINTGPFIYIQYGIVSWGLGCAQPNSPGYYTKVSGFSAWIKKNTGC</sequence>
<dbReference type="SUPFAM" id="SSF50494">
    <property type="entry name" value="Trypsin-like serine proteases"/>
    <property type="match status" value="1"/>
</dbReference>
<dbReference type="InterPro" id="IPR001314">
    <property type="entry name" value="Peptidase_S1A"/>
</dbReference>
<evidence type="ECO:0000313" key="6">
    <source>
        <dbReference type="EMBL" id="KAJ6223250.1"/>
    </source>
</evidence>
<dbReference type="Proteomes" id="UP001142055">
    <property type="component" value="Chromosome 1"/>
</dbReference>
<dbReference type="InterPro" id="IPR018114">
    <property type="entry name" value="TRYPSIN_HIS"/>
</dbReference>
<dbReference type="PANTHER" id="PTHR24252">
    <property type="entry name" value="ACROSIN-RELATED"/>
    <property type="match status" value="1"/>
</dbReference>
<dbReference type="PROSITE" id="PS00134">
    <property type="entry name" value="TRYPSIN_HIS"/>
    <property type="match status" value="1"/>
</dbReference>
<dbReference type="PANTHER" id="PTHR24252:SF7">
    <property type="entry name" value="HYALIN"/>
    <property type="match status" value="1"/>
</dbReference>
<dbReference type="InterPro" id="IPR001254">
    <property type="entry name" value="Trypsin_dom"/>
</dbReference>
<dbReference type="EMBL" id="JAPWDV010000001">
    <property type="protein sequence ID" value="KAJ6223250.1"/>
    <property type="molecule type" value="Genomic_DNA"/>
</dbReference>